<feature type="region of interest" description="Disordered" evidence="8">
    <location>
        <begin position="252"/>
        <end position="303"/>
    </location>
</feature>
<dbReference type="GO" id="GO:0006357">
    <property type="term" value="P:regulation of transcription by RNA polymerase II"/>
    <property type="evidence" value="ECO:0007669"/>
    <property type="project" value="InterPro"/>
</dbReference>
<comment type="subunit">
    <text evidence="6">Component of the Mediator complex.</text>
</comment>
<keyword evidence="7" id="KW-0175">Coiled coil</keyword>
<keyword evidence="6" id="KW-0010">Activator</keyword>
<evidence type="ECO:0000313" key="10">
    <source>
        <dbReference type="Proteomes" id="UP000806378"/>
    </source>
</evidence>
<feature type="coiled-coil region" evidence="7">
    <location>
        <begin position="53"/>
        <end position="83"/>
    </location>
</feature>
<feature type="region of interest" description="Disordered" evidence="8">
    <location>
        <begin position="164"/>
        <end position="183"/>
    </location>
</feature>
<evidence type="ECO:0000256" key="2">
    <source>
        <dbReference type="ARBA" id="ARBA00009626"/>
    </source>
</evidence>
<evidence type="ECO:0000256" key="6">
    <source>
        <dbReference type="RuleBase" id="RU364141"/>
    </source>
</evidence>
<gene>
    <name evidence="6" type="primary">MED4</name>
    <name evidence="9" type="ORF">BT93_L0372</name>
</gene>
<dbReference type="Gramene" id="rna-gnl|WGS:JABURB|Cocit.L0372.1">
    <property type="protein sequence ID" value="cds-KAF7845846.1"/>
    <property type="gene ID" value="gene-BT93_L0372"/>
</dbReference>
<feature type="region of interest" description="Disordered" evidence="8">
    <location>
        <begin position="133"/>
        <end position="157"/>
    </location>
</feature>
<feature type="compositionally biased region" description="Basic and acidic residues" evidence="8">
    <location>
        <begin position="133"/>
        <end position="145"/>
    </location>
</feature>
<evidence type="ECO:0000256" key="4">
    <source>
        <dbReference type="ARBA" id="ARBA00023163"/>
    </source>
</evidence>
<dbReference type="EMBL" id="MU099167">
    <property type="protein sequence ID" value="KAF7845846.1"/>
    <property type="molecule type" value="Genomic_DNA"/>
</dbReference>
<comment type="subcellular location">
    <subcellularLocation>
        <location evidence="1 6">Nucleus</location>
    </subcellularLocation>
</comment>
<keyword evidence="10" id="KW-1185">Reference proteome</keyword>
<comment type="function">
    <text evidence="6">Component of the Mediator complex, a coactivator involved in the regulated transcription of nearly all RNA polymerase II-dependent genes. Mediator functions as a bridge to convey information from gene-specific regulatory proteins to the basal RNA polymerase II transcription machinery. Mediator is recruited to promoters by direct interactions with regulatory proteins and serves as a scaffold for the assembly of a functional preinitiation complex with RNA polymerase II and the general transcription factors.</text>
</comment>
<keyword evidence="3 6" id="KW-0805">Transcription regulation</keyword>
<dbReference type="Pfam" id="PF10018">
    <property type="entry name" value="Med4"/>
    <property type="match status" value="1"/>
</dbReference>
<accession>A0A8T0CIA4</accession>
<organism evidence="9 10">
    <name type="scientific">Corymbia citriodora subsp. variegata</name>
    <dbReference type="NCBI Taxonomy" id="360336"/>
    <lineage>
        <taxon>Eukaryota</taxon>
        <taxon>Viridiplantae</taxon>
        <taxon>Streptophyta</taxon>
        <taxon>Embryophyta</taxon>
        <taxon>Tracheophyta</taxon>
        <taxon>Spermatophyta</taxon>
        <taxon>Magnoliopsida</taxon>
        <taxon>eudicotyledons</taxon>
        <taxon>Gunneridae</taxon>
        <taxon>Pentapetalae</taxon>
        <taxon>rosids</taxon>
        <taxon>malvids</taxon>
        <taxon>Myrtales</taxon>
        <taxon>Myrtaceae</taxon>
        <taxon>Myrtoideae</taxon>
        <taxon>Eucalypteae</taxon>
        <taxon>Corymbia</taxon>
    </lineage>
</organism>
<dbReference type="GO" id="GO:0003712">
    <property type="term" value="F:transcription coregulator activity"/>
    <property type="evidence" value="ECO:0007669"/>
    <property type="project" value="InterPro"/>
</dbReference>
<evidence type="ECO:0000256" key="5">
    <source>
        <dbReference type="ARBA" id="ARBA00023242"/>
    </source>
</evidence>
<evidence type="ECO:0000256" key="3">
    <source>
        <dbReference type="ARBA" id="ARBA00023015"/>
    </source>
</evidence>
<name>A0A8T0CIA4_CORYI</name>
<dbReference type="Proteomes" id="UP000806378">
    <property type="component" value="Unassembled WGS sequence"/>
</dbReference>
<comment type="caution">
    <text evidence="9">The sequence shown here is derived from an EMBL/GenBank/DDBJ whole genome shotgun (WGS) entry which is preliminary data.</text>
</comment>
<comment type="similarity">
    <text evidence="2 6">Belongs to the Mediator complex subunit 4 family.</text>
</comment>
<dbReference type="GO" id="GO:0016592">
    <property type="term" value="C:mediator complex"/>
    <property type="evidence" value="ECO:0007669"/>
    <property type="project" value="InterPro"/>
</dbReference>
<dbReference type="OrthoDB" id="1929813at2759"/>
<sequence length="303" mass="34196">MNEQLLVPLNKLESCLDILTRSLTTTNSYAAAPKAAQDLVVADNEYRRALLTLKQHQDNFQKIEHLRNEAEALQNNLKTTIRQCVDFRTRLGSIDPKILEPESNSDEEVAEVDYETLLTLGARIGQANAAENHRAERKANEEYHQKQKAAKSQTNGTVRITTATQQTEVASEASQDTADQAKSQRMKDIEADLAMKAEGYRNYHYAPFPSGDQLRQGALGRLQLIREQQGEQALDDEVERIVRLSEFGEDIRKKEEPINVPPEGDQDLARQVSRSQVQPRPRPAAAPRERKQLDLDLPSDDDD</sequence>
<feature type="compositionally biased region" description="Low complexity" evidence="8">
    <location>
        <begin position="269"/>
        <end position="286"/>
    </location>
</feature>
<dbReference type="AlphaFoldDB" id="A0A8T0CIA4"/>
<proteinExistence type="inferred from homology"/>
<dbReference type="InterPro" id="IPR019258">
    <property type="entry name" value="Mediator_Med4"/>
</dbReference>
<keyword evidence="4 6" id="KW-0804">Transcription</keyword>
<evidence type="ECO:0000313" key="9">
    <source>
        <dbReference type="EMBL" id="KAF7845846.1"/>
    </source>
</evidence>
<protein>
    <recommendedName>
        <fullName evidence="6">Mediator of RNA polymerase II transcription subunit 4</fullName>
    </recommendedName>
    <alternativeName>
        <fullName evidence="6">Mediator complex subunit 4</fullName>
    </alternativeName>
</protein>
<keyword evidence="5 6" id="KW-0539">Nucleus</keyword>
<evidence type="ECO:0000256" key="7">
    <source>
        <dbReference type="SAM" id="Coils"/>
    </source>
</evidence>
<evidence type="ECO:0000256" key="1">
    <source>
        <dbReference type="ARBA" id="ARBA00004123"/>
    </source>
</evidence>
<evidence type="ECO:0000256" key="8">
    <source>
        <dbReference type="SAM" id="MobiDB-lite"/>
    </source>
</evidence>
<reference evidence="9" key="1">
    <citation type="submission" date="2020-05" db="EMBL/GenBank/DDBJ databases">
        <title>WGS assembly of Corymbia citriodora subspecies variegata.</title>
        <authorList>
            <person name="Barry K."/>
            <person name="Hundley H."/>
            <person name="Shu S."/>
            <person name="Jenkins J."/>
            <person name="Grimwood J."/>
            <person name="Baten A."/>
        </authorList>
    </citation>
    <scope>NUCLEOTIDE SEQUENCE</scope>
    <source>
        <strain evidence="9">CV2-018</strain>
    </source>
</reference>